<proteinExistence type="evidence at transcript level"/>
<organism evidence="2">
    <name type="scientific">Hordeum vulgare subsp. vulgare</name>
    <name type="common">Domesticated barley</name>
    <dbReference type="NCBI Taxonomy" id="112509"/>
    <lineage>
        <taxon>Eukaryota</taxon>
        <taxon>Viridiplantae</taxon>
        <taxon>Streptophyta</taxon>
        <taxon>Embryophyta</taxon>
        <taxon>Tracheophyta</taxon>
        <taxon>Spermatophyta</taxon>
        <taxon>Magnoliopsida</taxon>
        <taxon>Liliopsida</taxon>
        <taxon>Poales</taxon>
        <taxon>Poaceae</taxon>
        <taxon>BOP clade</taxon>
        <taxon>Pooideae</taxon>
        <taxon>Triticodae</taxon>
        <taxon>Triticeae</taxon>
        <taxon>Hordeinae</taxon>
        <taxon>Hordeum</taxon>
    </lineage>
</organism>
<keyword evidence="1" id="KW-0472">Membrane</keyword>
<evidence type="ECO:0000313" key="2">
    <source>
        <dbReference type="EMBL" id="BAK02455.1"/>
    </source>
</evidence>
<keyword evidence="1" id="KW-0812">Transmembrane</keyword>
<dbReference type="AlphaFoldDB" id="F2E533"/>
<dbReference type="EMBL" id="AK371257">
    <property type="protein sequence ID" value="BAK02455.1"/>
    <property type="molecule type" value="mRNA"/>
</dbReference>
<reference evidence="2" key="1">
    <citation type="journal article" date="2011" name="Plant Physiol.">
        <title>Comprehensive sequence analysis of 24,783 barley full-length cDNAs derived from 12 clone libraries.</title>
        <authorList>
            <person name="Matsumoto T."/>
            <person name="Tanaka T."/>
            <person name="Sakai H."/>
            <person name="Amano N."/>
            <person name="Kanamori H."/>
            <person name="Kurita K."/>
            <person name="Kikuta A."/>
            <person name="Kamiya K."/>
            <person name="Yamamoto M."/>
            <person name="Ikawa H."/>
            <person name="Fujii N."/>
            <person name="Hori K."/>
            <person name="Itoh T."/>
            <person name="Sato K."/>
        </authorList>
    </citation>
    <scope>NUCLEOTIDE SEQUENCE</scope>
    <source>
        <tissue evidence="2">Shoot and root</tissue>
    </source>
</reference>
<accession>F2E533</accession>
<protein>
    <submittedName>
        <fullName evidence="2">Predicted protein</fullName>
    </submittedName>
</protein>
<keyword evidence="1" id="KW-1133">Transmembrane helix</keyword>
<sequence length="82" mass="9973">MEYVFLWSLRIVGSELTFLESSFSLGYIFPFLKHILSEAFFFFLFDLKIRFDHNFECLYLFNHISKWVDSFSHLLKISSRLF</sequence>
<feature type="transmembrane region" description="Helical" evidence="1">
    <location>
        <begin position="25"/>
        <end position="45"/>
    </location>
</feature>
<evidence type="ECO:0000256" key="1">
    <source>
        <dbReference type="SAM" id="Phobius"/>
    </source>
</evidence>
<name>F2E533_HORVV</name>